<evidence type="ECO:0000259" key="3">
    <source>
        <dbReference type="Pfam" id="PF01926"/>
    </source>
</evidence>
<comment type="caution">
    <text evidence="5">The sequence shown here is derived from an EMBL/GenBank/DDBJ whole genome shotgun (WGS) entry which is preliminary data.</text>
</comment>
<dbReference type="InterPro" id="IPR006073">
    <property type="entry name" value="GTP-bd"/>
</dbReference>
<sequence length="843" mass="95769">MQTTLKKTEQVTNNHSNTINYPFLLVTHMVCADQQIHSEESKALHELATQIEAGQRTLEEMEKILAQDDNQLSVEEVARRVPSSQKNEAMCQILAIAYVDGFCSVLERKMAERIAQIWNWPKGEIQKQIEEAGAFSDTGFLDESNQQKLSVSARLLQKADSILSQALVNKLANLTGAEEKVEQLRREILLSGPEYDEAIRECAVVAKEDYQFSQFALRSALSILYYLGKNLQKSIYEIQSKTNSKGQANTAKEVAKQLELTEKSLSAEIIKEIEDVRESLRSKERALNHFSIAFMGRTKAGKSTLHAIVTNDGWEAIGVGKQRTTRYNRVYEWKNIRIIDTPGIGAPGGKSDEEIAESVIEESDVICYVVTNDSVQDTEFKFLHLLKKKAKPLIILLNVKKNLRDPRWLEHFLKNPDKAFAMEGQSGLGGHIERIRRYAKEHYANDYFPIVPVMLLAAQLSREPEHENRQEELFKASRMQDFLDSIRESLIQYGTIRRSQTLLGSTVGAINTPYDWVAGQAQIYGQLAETIQSKQEEIRKKIEIAFKDSRSNLQIEIETIFQEAINAVPSFAEEHWNSNELGLKLGWEKRLKSLNLEQRLKSAFQEAGEQFKREVQEILEEIGHELQLVAELGGDNFKFTEQDSWDTQHILRIGGIILGVASTVLLLFSSPFAIPVGIVAGIIGGITGLFKSKDQKRREAAHKISESLYEQLNTQKQATLEKARSEFSNSCASVIMNIESYFKELASGLESFSLTLEEAQKKFSGFTNYLNRFYAKRILDWSQEKYEPLTEEGARKTVAKVQRKFGHKMKIITRSELTIKKSMDELKKVLQEDISIQSHKSVK</sequence>
<dbReference type="Pfam" id="PF05099">
    <property type="entry name" value="TerB"/>
    <property type="match status" value="1"/>
</dbReference>
<feature type="domain" description="G" evidence="3">
    <location>
        <begin position="292"/>
        <end position="398"/>
    </location>
</feature>
<organism evidence="5 6">
    <name type="scientific">Lyngbya aestuarii BL J</name>
    <dbReference type="NCBI Taxonomy" id="1348334"/>
    <lineage>
        <taxon>Bacteria</taxon>
        <taxon>Bacillati</taxon>
        <taxon>Cyanobacteriota</taxon>
        <taxon>Cyanophyceae</taxon>
        <taxon>Oscillatoriophycideae</taxon>
        <taxon>Oscillatoriales</taxon>
        <taxon>Microcoleaceae</taxon>
        <taxon>Lyngbya</taxon>
    </lineage>
</organism>
<dbReference type="PATRIC" id="fig|1348334.3.peg.5804"/>
<dbReference type="Proteomes" id="UP000017127">
    <property type="component" value="Unassembled WGS sequence"/>
</dbReference>
<feature type="coiled-coil region" evidence="1">
    <location>
        <begin position="44"/>
        <end position="71"/>
    </location>
</feature>
<dbReference type="InterPro" id="IPR029024">
    <property type="entry name" value="TerB-like"/>
</dbReference>
<dbReference type="EMBL" id="AUZM01000138">
    <property type="protein sequence ID" value="ERT03988.1"/>
    <property type="molecule type" value="Genomic_DNA"/>
</dbReference>
<keyword evidence="2" id="KW-1133">Transmembrane helix</keyword>
<dbReference type="SUPFAM" id="SSF52540">
    <property type="entry name" value="P-loop containing nucleoside triphosphate hydrolases"/>
    <property type="match status" value="1"/>
</dbReference>
<dbReference type="OrthoDB" id="434560at2"/>
<keyword evidence="2" id="KW-0472">Membrane</keyword>
<evidence type="ECO:0000256" key="2">
    <source>
        <dbReference type="SAM" id="Phobius"/>
    </source>
</evidence>
<evidence type="ECO:0000259" key="4">
    <source>
        <dbReference type="Pfam" id="PF05099"/>
    </source>
</evidence>
<keyword evidence="2" id="KW-0812">Transmembrane</keyword>
<accession>U7Q865</accession>
<dbReference type="GO" id="GO:0005525">
    <property type="term" value="F:GTP binding"/>
    <property type="evidence" value="ECO:0007669"/>
    <property type="project" value="InterPro"/>
</dbReference>
<evidence type="ECO:0000313" key="5">
    <source>
        <dbReference type="EMBL" id="ERT03988.1"/>
    </source>
</evidence>
<feature type="domain" description="Co-chaperone DjlA N-terminal" evidence="4">
    <location>
        <begin position="25"/>
        <end position="123"/>
    </location>
</feature>
<dbReference type="InterPro" id="IPR007791">
    <property type="entry name" value="DjlA_N"/>
</dbReference>
<name>U7Q865_9CYAN</name>
<dbReference type="InterPro" id="IPR027417">
    <property type="entry name" value="P-loop_NTPase"/>
</dbReference>
<keyword evidence="6" id="KW-1185">Reference proteome</keyword>
<dbReference type="Gene3D" id="3.40.50.300">
    <property type="entry name" value="P-loop containing nucleotide triphosphate hydrolases"/>
    <property type="match status" value="1"/>
</dbReference>
<feature type="transmembrane region" description="Helical" evidence="2">
    <location>
        <begin position="674"/>
        <end position="690"/>
    </location>
</feature>
<dbReference type="Pfam" id="PF01926">
    <property type="entry name" value="MMR_HSR1"/>
    <property type="match status" value="1"/>
</dbReference>
<proteinExistence type="predicted"/>
<dbReference type="Gene3D" id="1.10.3680.10">
    <property type="entry name" value="TerB-like"/>
    <property type="match status" value="1"/>
</dbReference>
<dbReference type="RefSeq" id="WP_023069725.1">
    <property type="nucleotide sequence ID" value="NZ_AUZM01000138.1"/>
</dbReference>
<gene>
    <name evidence="5" type="ORF">M595_6068</name>
</gene>
<keyword evidence="1" id="KW-0175">Coiled coil</keyword>
<reference evidence="5 6" key="1">
    <citation type="journal article" date="2013" name="Front. Microbiol.">
        <title>Comparative genomic analyses of the cyanobacterium, Lyngbya aestuarii BL J, a powerful hydrogen producer.</title>
        <authorList>
            <person name="Kothari A."/>
            <person name="Vaughn M."/>
            <person name="Garcia-Pichel F."/>
        </authorList>
    </citation>
    <scope>NUCLEOTIDE SEQUENCE [LARGE SCALE GENOMIC DNA]</scope>
    <source>
        <strain evidence="5 6">BL J</strain>
    </source>
</reference>
<dbReference type="SUPFAM" id="SSF158682">
    <property type="entry name" value="TerB-like"/>
    <property type="match status" value="1"/>
</dbReference>
<protein>
    <submittedName>
        <fullName evidence="5">50S ribosome-binding GTPase family protein</fullName>
    </submittedName>
</protein>
<dbReference type="CDD" id="cd07177">
    <property type="entry name" value="terB_like"/>
    <property type="match status" value="1"/>
</dbReference>
<evidence type="ECO:0000313" key="6">
    <source>
        <dbReference type="Proteomes" id="UP000017127"/>
    </source>
</evidence>
<evidence type="ECO:0000256" key="1">
    <source>
        <dbReference type="SAM" id="Coils"/>
    </source>
</evidence>
<dbReference type="AlphaFoldDB" id="U7Q865"/>